<organism evidence="1 2">
    <name type="scientific">Thalictrum thalictroides</name>
    <name type="common">Rue-anemone</name>
    <name type="synonym">Anemone thalictroides</name>
    <dbReference type="NCBI Taxonomy" id="46969"/>
    <lineage>
        <taxon>Eukaryota</taxon>
        <taxon>Viridiplantae</taxon>
        <taxon>Streptophyta</taxon>
        <taxon>Embryophyta</taxon>
        <taxon>Tracheophyta</taxon>
        <taxon>Spermatophyta</taxon>
        <taxon>Magnoliopsida</taxon>
        <taxon>Ranunculales</taxon>
        <taxon>Ranunculaceae</taxon>
        <taxon>Thalictroideae</taxon>
        <taxon>Thalictrum</taxon>
    </lineage>
</organism>
<comment type="caution">
    <text evidence="1">The sequence shown here is derived from an EMBL/GenBank/DDBJ whole genome shotgun (WGS) entry which is preliminary data.</text>
</comment>
<dbReference type="EMBL" id="JABWDY010036362">
    <property type="protein sequence ID" value="KAF5181260.1"/>
    <property type="molecule type" value="Genomic_DNA"/>
</dbReference>
<evidence type="ECO:0000313" key="2">
    <source>
        <dbReference type="Proteomes" id="UP000554482"/>
    </source>
</evidence>
<dbReference type="AlphaFoldDB" id="A0A7J6VAL1"/>
<name>A0A7J6VAL1_THATH</name>
<protein>
    <submittedName>
        <fullName evidence="1">Uncharacterized protein</fullName>
    </submittedName>
</protein>
<gene>
    <name evidence="1" type="ORF">FRX31_029153</name>
</gene>
<dbReference type="Gene3D" id="2.40.50.140">
    <property type="entry name" value="Nucleic acid-binding proteins"/>
    <property type="match status" value="1"/>
</dbReference>
<keyword evidence="2" id="KW-1185">Reference proteome</keyword>
<reference evidence="1 2" key="1">
    <citation type="submission" date="2020-06" db="EMBL/GenBank/DDBJ databases">
        <title>Transcriptomic and genomic resources for Thalictrum thalictroides and T. hernandezii: Facilitating candidate gene discovery in an emerging model plant lineage.</title>
        <authorList>
            <person name="Arias T."/>
            <person name="Riano-Pachon D.M."/>
            <person name="Di Stilio V.S."/>
        </authorList>
    </citation>
    <scope>NUCLEOTIDE SEQUENCE [LARGE SCALE GENOMIC DNA]</scope>
    <source>
        <strain evidence="2">cv. WT478/WT964</strain>
        <tissue evidence="1">Leaves</tissue>
    </source>
</reference>
<evidence type="ECO:0000313" key="1">
    <source>
        <dbReference type="EMBL" id="KAF5181260.1"/>
    </source>
</evidence>
<dbReference type="SUPFAM" id="SSF50249">
    <property type="entry name" value="Nucleic acid-binding proteins"/>
    <property type="match status" value="1"/>
</dbReference>
<dbReference type="Proteomes" id="UP000554482">
    <property type="component" value="Unassembled WGS sequence"/>
</dbReference>
<sequence>MKSSKFSIFTVKLDHRPTRHGFWILLNSDTKIQEVDEIHDFPTMKPFSFIKLNTLQEHQSNTFLNDVVGLYRNSTQLKEVKGGKVNRDIWIQDETAIVKVTLWGEMAKNFIAPTNLSNKPVFVVSSTVVNYFDQTKEYSINAKPLSNYYFDLDIPEVEFLKNSEIDMNKEFNDWTTKNRKTISEIIESYNANSQSEDIKSLIVQSFEEMYKSSDNVVNQQLMSLTPTLVIEQQNVDLVKLPNMEEVKTAVFSMNPKSSPGPDRFNDLNQDGRISGVEAASFFQGANLPKNVQYDIGN</sequence>
<accession>A0A7J6VAL1</accession>
<proteinExistence type="predicted"/>
<dbReference type="InterPro" id="IPR012340">
    <property type="entry name" value="NA-bd_OB-fold"/>
</dbReference>
<dbReference type="OrthoDB" id="1744541at2759"/>